<dbReference type="InterPro" id="IPR029000">
    <property type="entry name" value="Cyclophilin-like_dom_sf"/>
</dbReference>
<evidence type="ECO:0000259" key="4">
    <source>
        <dbReference type="SMART" id="SM00797"/>
    </source>
</evidence>
<gene>
    <name evidence="5" type="ORF">GA0061074_1127</name>
</gene>
<dbReference type="GO" id="GO:0005524">
    <property type="term" value="F:ATP binding"/>
    <property type="evidence" value="ECO:0007669"/>
    <property type="project" value="UniProtKB-KW"/>
</dbReference>
<dbReference type="PANTHER" id="PTHR43309">
    <property type="entry name" value="5-OXOPROLINASE SUBUNIT C"/>
    <property type="match status" value="1"/>
</dbReference>
<dbReference type="AlphaFoldDB" id="A0A1C4BIP4"/>
<dbReference type="STRING" id="1505725.GA0061074_1127"/>
<evidence type="ECO:0000313" key="5">
    <source>
        <dbReference type="EMBL" id="SCC06710.1"/>
    </source>
</evidence>
<evidence type="ECO:0000256" key="1">
    <source>
        <dbReference type="ARBA" id="ARBA00022741"/>
    </source>
</evidence>
<evidence type="ECO:0000256" key="3">
    <source>
        <dbReference type="ARBA" id="ARBA00022840"/>
    </source>
</evidence>
<dbReference type="RefSeq" id="WP_092463355.1">
    <property type="nucleotide sequence ID" value="NZ_BJEE01000001.1"/>
</dbReference>
<dbReference type="SUPFAM" id="SSF50891">
    <property type="entry name" value="Cyclophilin-like"/>
    <property type="match status" value="1"/>
</dbReference>
<evidence type="ECO:0000313" key="6">
    <source>
        <dbReference type="Proteomes" id="UP000199268"/>
    </source>
</evidence>
<dbReference type="SMART" id="SM00797">
    <property type="entry name" value="AHS2"/>
    <property type="match status" value="1"/>
</dbReference>
<dbReference type="Gene3D" id="2.40.100.10">
    <property type="entry name" value="Cyclophilin-like"/>
    <property type="match status" value="1"/>
</dbReference>
<accession>A0A1C4BIP4</accession>
<protein>
    <submittedName>
        <fullName evidence="5">Biotin-dependent carboxylase uncharacterized domain-containing protein</fullName>
    </submittedName>
</protein>
<proteinExistence type="predicted"/>
<dbReference type="Pfam" id="PF02626">
    <property type="entry name" value="CT_A_B"/>
    <property type="match status" value="1"/>
</dbReference>
<dbReference type="NCBIfam" id="TIGR00724">
    <property type="entry name" value="urea_amlyse_rel"/>
    <property type="match status" value="1"/>
</dbReference>
<reference evidence="6" key="1">
    <citation type="submission" date="2016-08" db="EMBL/GenBank/DDBJ databases">
        <authorList>
            <person name="Varghese N."/>
            <person name="Submissions Spin"/>
        </authorList>
    </citation>
    <scope>NUCLEOTIDE SEQUENCE [LARGE SCALE GENOMIC DNA]</scope>
    <source>
        <strain evidence="6">R-53094</strain>
    </source>
</reference>
<dbReference type="GO" id="GO:0016787">
    <property type="term" value="F:hydrolase activity"/>
    <property type="evidence" value="ECO:0007669"/>
    <property type="project" value="UniProtKB-KW"/>
</dbReference>
<keyword evidence="3" id="KW-0067">ATP-binding</keyword>
<keyword evidence="6" id="KW-1185">Reference proteome</keyword>
<dbReference type="InterPro" id="IPR052708">
    <property type="entry name" value="PxpC"/>
</dbReference>
<organism evidence="5 6">
    <name type="scientific">Weissella bombi</name>
    <dbReference type="NCBI Taxonomy" id="1505725"/>
    <lineage>
        <taxon>Bacteria</taxon>
        <taxon>Bacillati</taxon>
        <taxon>Bacillota</taxon>
        <taxon>Bacilli</taxon>
        <taxon>Lactobacillales</taxon>
        <taxon>Lactobacillaceae</taxon>
        <taxon>Weissella</taxon>
    </lineage>
</organism>
<sequence length="334" mass="35588">MGIRVIDGGLLTTIQDFGRISGLANGFSPSGVMDTDAASVANILVDNDYQTPLVEYSILGPTITFTTATVIAIAGATVNAKINGQQVDMNGAINVEKGDTLAIGPTISGRYGYLAIAGGVIVPEVMQSYATSLKYGLGGFKGRALQTGDYLNIPVPAPAVANLKQRQVDFSSVVDESIVTIKVTKGPEYDQFDKDASTQFFNQTYAVSNDSDRMGMRLSGEAINVAGVPEMLSEATVLGGIQIPKSGEPIILLPDRQTTGGYPVIAVVSSVDLSKAVQLMPGQKLQFKLIDLTFSQQLLHEKNAEMAALKLKFSSMSDQPARRTAQRLSRIFKE</sequence>
<dbReference type="InterPro" id="IPR003778">
    <property type="entry name" value="CT_A_B"/>
</dbReference>
<evidence type="ECO:0000256" key="2">
    <source>
        <dbReference type="ARBA" id="ARBA00022801"/>
    </source>
</evidence>
<keyword evidence="2" id="KW-0378">Hydrolase</keyword>
<keyword evidence="1" id="KW-0547">Nucleotide-binding</keyword>
<dbReference type="PANTHER" id="PTHR43309:SF5">
    <property type="entry name" value="5-OXOPROLINASE SUBUNIT C"/>
    <property type="match status" value="1"/>
</dbReference>
<dbReference type="Proteomes" id="UP000199268">
    <property type="component" value="Unassembled WGS sequence"/>
</dbReference>
<dbReference type="EMBL" id="FMAO01000012">
    <property type="protein sequence ID" value="SCC06710.1"/>
    <property type="molecule type" value="Genomic_DNA"/>
</dbReference>
<name>A0A1C4BIP4_9LACO</name>
<feature type="domain" description="Carboxyltransferase" evidence="4">
    <location>
        <begin position="24"/>
        <end position="305"/>
    </location>
</feature>
<dbReference type="OrthoDB" id="9782422at2"/>